<dbReference type="Proteomes" id="UP001338125">
    <property type="component" value="Unassembled WGS sequence"/>
</dbReference>
<evidence type="ECO:0000256" key="1">
    <source>
        <dbReference type="ARBA" id="ARBA00006699"/>
    </source>
</evidence>
<dbReference type="SUPFAM" id="SSF74650">
    <property type="entry name" value="Galactose mutarotase-like"/>
    <property type="match status" value="1"/>
</dbReference>
<feature type="domain" description="Polysaccharide lyase family 8 central" evidence="3">
    <location>
        <begin position="392"/>
        <end position="635"/>
    </location>
</feature>
<dbReference type="Gene3D" id="2.70.98.10">
    <property type="match status" value="1"/>
</dbReference>
<comment type="similarity">
    <text evidence="1">Belongs to the polysaccharide lyase 8 family.</text>
</comment>
<evidence type="ECO:0000313" key="5">
    <source>
        <dbReference type="EMBL" id="KAK5996848.1"/>
    </source>
</evidence>
<sequence length="787" mass="86122">MKPNMFGSRIASAVVAVGFAATVAVSQGTQDDNLALITKRRTVDVAQYPDPAWFPKIPGWLASQKDDGTWSDVDYASGCPAQRANWPIQEHWNRLISFGAAWSGANPIAAANWTNDAKLFEAISKGLDYWFKNDYTEPDCFGNGGVAGSKCPCGTPGLWNTNWYGQGILLPQLVSQACLLVKDGNLTESQRAGCERIPRRAYDLRDQPFGTGGYMTGSNMVLVMQNSISLALFIDNSTILADGFNRAMAVMTFSDDAKEDGIHRDGTFLQHKGILYNGNYGKDLLNAFIQLEGEAIGTPFAANDTTRDAMSTLIRGDEWMIYTDAENKVEHWDFNTIGRFVAFPTVDLQANADINFNVSKLATAVNDFKGSYNLSDTIRRLKSNGTEKLTGNKGFWASDYMVHRRNDYILTNKLLSVRSTNSEWANSANPYGYHMGQGTLYSYVEGNEYKDIMNAWDWNLVPGTTVLLNKPELEYKTVNNSGKNDFVGVVSDGKFGASVEDCIDPLDGNIAYRKSWFFVDEGVIVTTTDVKTKDAGNSSVVTVLDNRAAVTDKVFANGKIAQSSETSFGSDTLYYGGNGYLAYDTPFELTLGLGKRTGNWSEISTSTLGVKTVDIFSAYTKIPHDKFTYAFFPATTQKKLNEELESPTWKPIVESGITGIYGPNRVSLAFWPGGDKSIKLNLDKLGWAKSGYLTFTSEQPAIYLLQAKCKSSKSLRLSITLAEPTQKLVTASFSLKFDGAQAREIKEKRDAGFTAAADGGVGFGVKLPSGGLAGSSVARELFLELGQ</sequence>
<dbReference type="InterPro" id="IPR008929">
    <property type="entry name" value="Chondroitin_lyas"/>
</dbReference>
<proteinExistence type="inferred from homology"/>
<reference evidence="5 6" key="1">
    <citation type="submission" date="2024-01" db="EMBL/GenBank/DDBJ databases">
        <title>Complete genome of Cladobotryum mycophilum ATHUM6906.</title>
        <authorList>
            <person name="Christinaki A.C."/>
            <person name="Myridakis A.I."/>
            <person name="Kouvelis V.N."/>
        </authorList>
    </citation>
    <scope>NUCLEOTIDE SEQUENCE [LARGE SCALE GENOMIC DNA]</scope>
    <source>
        <strain evidence="5 6">ATHUM6906</strain>
    </source>
</reference>
<dbReference type="Pfam" id="PF08124">
    <property type="entry name" value="Lyase_8_N"/>
    <property type="match status" value="1"/>
</dbReference>
<protein>
    <submittedName>
        <fullName evidence="5">Chondroitinase-AC-like protein</fullName>
    </submittedName>
</protein>
<dbReference type="InterPro" id="IPR003159">
    <property type="entry name" value="Lyase_8_central_dom"/>
</dbReference>
<dbReference type="PANTHER" id="PTHR38481">
    <property type="entry name" value="HYALURONATE LYASE"/>
    <property type="match status" value="1"/>
</dbReference>
<evidence type="ECO:0000259" key="3">
    <source>
        <dbReference type="Pfam" id="PF02278"/>
    </source>
</evidence>
<dbReference type="InterPro" id="IPR014718">
    <property type="entry name" value="GH-type_carb-bd"/>
</dbReference>
<gene>
    <name evidence="5" type="ORF">PT974_02193</name>
</gene>
<evidence type="ECO:0000256" key="2">
    <source>
        <dbReference type="SAM" id="SignalP"/>
    </source>
</evidence>
<feature type="domain" description="Polysaccharide lyase 8 N-terminal alpha-helical" evidence="4">
    <location>
        <begin position="161"/>
        <end position="315"/>
    </location>
</feature>
<feature type="signal peptide" evidence="2">
    <location>
        <begin position="1"/>
        <end position="28"/>
    </location>
</feature>
<accession>A0ABR0SXG2</accession>
<dbReference type="SUPFAM" id="SSF48230">
    <property type="entry name" value="Chondroitin AC/alginate lyase"/>
    <property type="match status" value="1"/>
</dbReference>
<dbReference type="Gene3D" id="1.50.10.100">
    <property type="entry name" value="Chondroitin AC/alginate lyase"/>
    <property type="match status" value="1"/>
</dbReference>
<comment type="caution">
    <text evidence="5">The sequence shown here is derived from an EMBL/GenBank/DDBJ whole genome shotgun (WGS) entry which is preliminary data.</text>
</comment>
<organism evidence="5 6">
    <name type="scientific">Cladobotryum mycophilum</name>
    <dbReference type="NCBI Taxonomy" id="491253"/>
    <lineage>
        <taxon>Eukaryota</taxon>
        <taxon>Fungi</taxon>
        <taxon>Dikarya</taxon>
        <taxon>Ascomycota</taxon>
        <taxon>Pezizomycotina</taxon>
        <taxon>Sordariomycetes</taxon>
        <taxon>Hypocreomycetidae</taxon>
        <taxon>Hypocreales</taxon>
        <taxon>Hypocreaceae</taxon>
        <taxon>Cladobotryum</taxon>
    </lineage>
</organism>
<dbReference type="InterPro" id="IPR012970">
    <property type="entry name" value="Lyase_8_alpha_N"/>
</dbReference>
<name>A0ABR0SXG2_9HYPO</name>
<feature type="chain" id="PRO_5045986783" evidence="2">
    <location>
        <begin position="29"/>
        <end position="787"/>
    </location>
</feature>
<dbReference type="EMBL" id="JAVFKD010000002">
    <property type="protein sequence ID" value="KAK5996848.1"/>
    <property type="molecule type" value="Genomic_DNA"/>
</dbReference>
<dbReference type="InterPro" id="IPR011013">
    <property type="entry name" value="Gal_mutarotase_sf_dom"/>
</dbReference>
<keyword evidence="2" id="KW-0732">Signal</keyword>
<dbReference type="Pfam" id="PF02278">
    <property type="entry name" value="Lyase_8"/>
    <property type="match status" value="1"/>
</dbReference>
<dbReference type="PANTHER" id="PTHR38481:SF1">
    <property type="entry name" value="HYALURONATE LYASE"/>
    <property type="match status" value="1"/>
</dbReference>
<evidence type="ECO:0000259" key="4">
    <source>
        <dbReference type="Pfam" id="PF08124"/>
    </source>
</evidence>
<keyword evidence="6" id="KW-1185">Reference proteome</keyword>
<evidence type="ECO:0000313" key="6">
    <source>
        <dbReference type="Proteomes" id="UP001338125"/>
    </source>
</evidence>
<dbReference type="InterPro" id="IPR038970">
    <property type="entry name" value="Lyase_8"/>
</dbReference>